<sequence>MYDPMINLFKEANLPREWYTNYYKNGHILRVEVSERQNTWDLFMEFPKLVPLELTHQFAQALMNHYKEWTVQVHYRYQSIDHQVALQQAKTFIQKQINENHTRSAAAWLGKAEWVLQENEICIQLPNPAVQAMAEKLQIADHVARYYLEYTGCQMRVRLVSEQNQADYRTELLQKRAEEEQVLIEQVMEAERERAATMADIAEPSIEVAKKLGVHIGNESVPIQTIQEEDRRVTVQGKIFKAEIRDLKSGRKLLTFNITDYTDSISCKCFARDKEQAQVFQQIQNGDWVKIRGDVQFDTFSRELCFMINDLQEVSSPVRKDDAEEKRIELHLHTSMSPMDGLLAPSDFVKKVAKWGHKAVAITDHGGVQAFPKAYEAANDAGIKLLFGMEANIVDDAVPVTMNPRPTNLVDETYVVFDVETTGLSAVHDVIIELAAVKIHNGKVIDKFSEFANPHRPLAPKIIELTHITDSMLVDAPEVDEVVARFLDFIGDCVLVAHNARFDMGFLQQAANRINGPQVMNPVIDTLELGRFLYPSLKNHRLNNLSKHLDVHLEQHHRAIYDAEATGYVFWKMAQEAEKRKLFTLEDLNQNVDFIDVKRSRPYHVILFAKNEPGLYHLYKLVSIAHTEYFYRVPRIPRSKLEEFREGLVIGSGCEKGELYDAALNKSPEDVEKLAGFYDYLEIQPIDVNMHLVEKGFVASPEQLRAANRLIVQMGEKLGKPVVATSNAHYLNPEEAIHRTILYRNLSGGRFTDDLSPAHLRTTNEMLQEFSYLGEKKAREVVITNTHLVADMMEELKPFPDDLHAPKLEGAEEELRSSCYENAEAKYGSPLPEIVEARLEKELKSIIGNGFAVIYIISRRLVMKSNEDGYLVGSRGSVGSSFVATMSNITEVNPLQPHYVCSSCQYSEFILDGSVDSGFDLPEKNCPKCGKKLDKDGQDIPFETFLGFEGDKTPDIDLNFSGEYQGRIHEYTEEWLGKQSIFRAGTIATVKEKTAIGYVKKYAEQQGKNFRFAEIQRLAEGCVDVKRTTGQHPGGLMVVPQGSDVLKFTPVQYPADDMNAKTETTHFNYKAIEGRLLKLDLLAHQDPTTLRMLQDTSGIDPLHLPLDDSKVLSIFNSLNALGIKPENVNGIKVGTTGIPEFGTGFVRQMLEETRPTTFSELVRISGLSHGTDVWLGNAQELVKKGHKLSETICTRDEIMSYLMYQGLPPKLSFDIMEKVRKGKGLSPAFEEEMRNNKVPEWYIDSCKKIKYMFPRAHAVAYVTMAVRIAWYKVYQPIHYYAAFFYRMIDGFDCEVILKGPTHVEQTMKEIKEKGFSASAKEKGLYTTLELVQEYFARGFTFKPIDIYRSHATQFVMEGDQTLIPPFKSLEGLGESVAYKIMEARKNGDFLSIDDFQQRTKASSTTIDLLRTMGCMEGLPQSNQLTLF</sequence>
<dbReference type="SUPFAM" id="SSF50249">
    <property type="entry name" value="Nucleic acid-binding proteins"/>
    <property type="match status" value="1"/>
</dbReference>
<keyword evidence="3 13" id="KW-0963">Cytoplasm</keyword>
<dbReference type="InterPro" id="IPR012337">
    <property type="entry name" value="RNaseH-like_sf"/>
</dbReference>
<keyword evidence="9 13" id="KW-0269">Exonuclease</keyword>
<evidence type="ECO:0000256" key="11">
    <source>
        <dbReference type="ARBA" id="ARBA00025611"/>
    </source>
</evidence>
<dbReference type="GO" id="GO:0006261">
    <property type="term" value="P:DNA-templated DNA replication"/>
    <property type="evidence" value="ECO:0007669"/>
    <property type="project" value="UniProtKB-UniRule"/>
</dbReference>
<comment type="catalytic activity">
    <reaction evidence="12 13">
        <text>DNA(n) + a 2'-deoxyribonucleoside 5'-triphosphate = DNA(n+1) + diphosphate</text>
        <dbReference type="Rhea" id="RHEA:22508"/>
        <dbReference type="Rhea" id="RHEA-COMP:17339"/>
        <dbReference type="Rhea" id="RHEA-COMP:17340"/>
        <dbReference type="ChEBI" id="CHEBI:33019"/>
        <dbReference type="ChEBI" id="CHEBI:61560"/>
        <dbReference type="ChEBI" id="CHEBI:173112"/>
        <dbReference type="EC" id="2.7.7.7"/>
    </reaction>
</comment>
<dbReference type="InterPro" id="IPR004365">
    <property type="entry name" value="NA-bd_OB_tRNA"/>
</dbReference>
<dbReference type="OrthoDB" id="9804290at2"/>
<dbReference type="Pfam" id="PF17657">
    <property type="entry name" value="DNA_pol3_finger"/>
    <property type="match status" value="1"/>
</dbReference>
<dbReference type="SUPFAM" id="SSF160975">
    <property type="entry name" value="AF1531-like"/>
    <property type="match status" value="1"/>
</dbReference>
<dbReference type="InterPro" id="IPR011708">
    <property type="entry name" value="DNA_pol3_alpha_NTPase_dom"/>
</dbReference>
<dbReference type="Proteomes" id="UP000294746">
    <property type="component" value="Unassembled WGS sequence"/>
</dbReference>
<dbReference type="Gene3D" id="3.20.20.140">
    <property type="entry name" value="Metal-dependent hydrolases"/>
    <property type="match status" value="2"/>
</dbReference>
<dbReference type="InterPro" id="IPR036397">
    <property type="entry name" value="RNaseH_sf"/>
</dbReference>
<comment type="subcellular location">
    <subcellularLocation>
        <location evidence="2 13">Cytoplasm</location>
    </subcellularLocation>
</comment>
<dbReference type="HAMAP" id="MF_00356">
    <property type="entry name" value="DNApol_PolC"/>
    <property type="match status" value="1"/>
</dbReference>
<dbReference type="SMART" id="SM00479">
    <property type="entry name" value="EXOIII"/>
    <property type="match status" value="1"/>
</dbReference>
<dbReference type="Pfam" id="PF14579">
    <property type="entry name" value="HHH_6"/>
    <property type="match status" value="1"/>
</dbReference>
<dbReference type="InterPro" id="IPR003141">
    <property type="entry name" value="Pol/His_phosphatase_N"/>
</dbReference>
<name>A0A4R2S2R5_9BACL</name>
<dbReference type="EC" id="2.7.7.7" evidence="13"/>
<evidence type="ECO:0000256" key="7">
    <source>
        <dbReference type="ARBA" id="ARBA00022722"/>
    </source>
</evidence>
<dbReference type="InterPro" id="IPR029460">
    <property type="entry name" value="DNAPol_HHH"/>
</dbReference>
<dbReference type="Gene3D" id="1.10.150.700">
    <property type="entry name" value="PolC, middle finger domain"/>
    <property type="match status" value="1"/>
</dbReference>
<dbReference type="InterPro" id="IPR040982">
    <property type="entry name" value="DNA_pol3_finger"/>
</dbReference>
<dbReference type="InterPro" id="IPR028112">
    <property type="entry name" value="DNA_PolC-type_N_I"/>
</dbReference>
<comment type="caution">
    <text evidence="16">The sequence shown here is derived from an EMBL/GenBank/DDBJ whole genome shotgun (WGS) entry which is preliminary data.</text>
</comment>
<feature type="domain" description="Polymerase/histidinol phosphatase N-terminal" evidence="15">
    <location>
        <begin position="328"/>
        <end position="395"/>
    </location>
</feature>
<keyword evidence="17" id="KW-1185">Reference proteome</keyword>
<dbReference type="GO" id="GO:0008408">
    <property type="term" value="F:3'-5' exonuclease activity"/>
    <property type="evidence" value="ECO:0007669"/>
    <property type="project" value="UniProtKB-UniRule"/>
</dbReference>
<dbReference type="Gene3D" id="2.40.50.140">
    <property type="entry name" value="Nucleic acid-binding proteins"/>
    <property type="match status" value="1"/>
</dbReference>
<dbReference type="PANTHER" id="PTHR32294:SF5">
    <property type="entry name" value="DNA POLYMERASE III POLC-TYPE"/>
    <property type="match status" value="1"/>
</dbReference>
<evidence type="ECO:0000256" key="5">
    <source>
        <dbReference type="ARBA" id="ARBA00022695"/>
    </source>
</evidence>
<dbReference type="Pfam" id="PF07733">
    <property type="entry name" value="DNA_pol3_alpha"/>
    <property type="match status" value="2"/>
</dbReference>
<dbReference type="Gene3D" id="1.10.150.870">
    <property type="match status" value="1"/>
</dbReference>
<evidence type="ECO:0000256" key="12">
    <source>
        <dbReference type="ARBA" id="ARBA00049244"/>
    </source>
</evidence>
<dbReference type="GO" id="GO:0005737">
    <property type="term" value="C:cytoplasm"/>
    <property type="evidence" value="ECO:0007669"/>
    <property type="project" value="UniProtKB-SubCell"/>
</dbReference>
<reference evidence="16 17" key="1">
    <citation type="submission" date="2019-03" db="EMBL/GenBank/DDBJ databases">
        <title>Genomic Encyclopedia of Type Strains, Phase IV (KMG-IV): sequencing the most valuable type-strain genomes for metagenomic binning, comparative biology and taxonomic classification.</title>
        <authorList>
            <person name="Goeker M."/>
        </authorList>
    </citation>
    <scope>NUCLEOTIDE SEQUENCE [LARGE SCALE GENOMIC DNA]</scope>
    <source>
        <strain evidence="16 17">DSM 46831</strain>
    </source>
</reference>
<keyword evidence="8 13" id="KW-0378">Hydrolase</keyword>
<dbReference type="Pfam" id="PF00929">
    <property type="entry name" value="RNase_T"/>
    <property type="match status" value="1"/>
</dbReference>
<accession>A0A4R2S2R5</accession>
<dbReference type="Gene3D" id="3.30.1900.20">
    <property type="match status" value="2"/>
</dbReference>
<keyword evidence="6 13" id="KW-0235">DNA replication</keyword>
<dbReference type="Gene3D" id="6.10.140.1510">
    <property type="match status" value="1"/>
</dbReference>
<protein>
    <recommendedName>
        <fullName evidence="13">DNA polymerase III PolC-type</fullName>
        <shortName evidence="13">PolIII</shortName>
        <ecNumber evidence="13">2.7.7.7</ecNumber>
    </recommendedName>
</protein>
<dbReference type="InterPro" id="IPR044923">
    <property type="entry name" value="PolC_middle_finger_sf"/>
</dbReference>
<dbReference type="RefSeq" id="WP_131847225.1">
    <property type="nucleotide sequence ID" value="NZ_SLXV01000001.1"/>
</dbReference>
<dbReference type="Gene3D" id="3.30.420.10">
    <property type="entry name" value="Ribonuclease H-like superfamily/Ribonuclease H"/>
    <property type="match status" value="1"/>
</dbReference>
<keyword evidence="4 13" id="KW-0808">Transferase</keyword>
<comment type="function">
    <text evidence="1 13">Required for replicative DNA synthesis. This DNA polymerase also exhibits 3' to 5' exonuclease activity.</text>
</comment>
<dbReference type="Pfam" id="PF02811">
    <property type="entry name" value="PHP"/>
    <property type="match status" value="1"/>
</dbReference>
<feature type="domain" description="Exonuclease" evidence="14">
    <location>
        <begin position="413"/>
        <end position="579"/>
    </location>
</feature>
<evidence type="ECO:0000256" key="9">
    <source>
        <dbReference type="ARBA" id="ARBA00022839"/>
    </source>
</evidence>
<dbReference type="EMBL" id="SLXV01000001">
    <property type="protein sequence ID" value="TCP70639.1"/>
    <property type="molecule type" value="Genomic_DNA"/>
</dbReference>
<dbReference type="NCBIfam" id="TIGR00573">
    <property type="entry name" value="dnaq"/>
    <property type="match status" value="1"/>
</dbReference>
<dbReference type="InterPro" id="IPR006308">
    <property type="entry name" value="Pol_III_a_PolC-type_gram_pos"/>
</dbReference>
<dbReference type="Pfam" id="PF14480">
    <property type="entry name" value="DNA_pol3_a_NI"/>
    <property type="match status" value="1"/>
</dbReference>
<dbReference type="CDD" id="cd06127">
    <property type="entry name" value="DEDDh"/>
    <property type="match status" value="1"/>
</dbReference>
<evidence type="ECO:0000256" key="13">
    <source>
        <dbReference type="HAMAP-Rule" id="MF_00356"/>
    </source>
</evidence>
<dbReference type="GO" id="GO:0003887">
    <property type="term" value="F:DNA-directed DNA polymerase activity"/>
    <property type="evidence" value="ECO:0007669"/>
    <property type="project" value="UniProtKB-UniRule"/>
</dbReference>
<evidence type="ECO:0000313" key="16">
    <source>
        <dbReference type="EMBL" id="TCP70639.1"/>
    </source>
</evidence>
<evidence type="ECO:0000256" key="2">
    <source>
        <dbReference type="ARBA" id="ARBA00004496"/>
    </source>
</evidence>
<dbReference type="SUPFAM" id="SSF53098">
    <property type="entry name" value="Ribonuclease H-like"/>
    <property type="match status" value="1"/>
</dbReference>
<dbReference type="CDD" id="cd04484">
    <property type="entry name" value="polC_OBF"/>
    <property type="match status" value="1"/>
</dbReference>
<dbReference type="SMART" id="SM00481">
    <property type="entry name" value="POLIIIAc"/>
    <property type="match status" value="1"/>
</dbReference>
<keyword evidence="10 13" id="KW-0239">DNA-directed DNA polymerase</keyword>
<evidence type="ECO:0000256" key="10">
    <source>
        <dbReference type="ARBA" id="ARBA00022932"/>
    </source>
</evidence>
<dbReference type="InterPro" id="IPR004013">
    <property type="entry name" value="PHP_dom"/>
</dbReference>
<evidence type="ECO:0000313" key="17">
    <source>
        <dbReference type="Proteomes" id="UP000294746"/>
    </source>
</evidence>
<comment type="similarity">
    <text evidence="13">Belongs to the DNA polymerase type-C family. PolC subfamily.</text>
</comment>
<evidence type="ECO:0000256" key="6">
    <source>
        <dbReference type="ARBA" id="ARBA00022705"/>
    </source>
</evidence>
<dbReference type="InterPro" id="IPR012340">
    <property type="entry name" value="NA-bd_OB-fold"/>
</dbReference>
<dbReference type="CDD" id="cd07435">
    <property type="entry name" value="PHP_PolIIIA_POLC"/>
    <property type="match status" value="1"/>
</dbReference>
<proteinExistence type="inferred from homology"/>
<evidence type="ECO:0000256" key="3">
    <source>
        <dbReference type="ARBA" id="ARBA00022490"/>
    </source>
</evidence>
<dbReference type="Pfam" id="PF01336">
    <property type="entry name" value="tRNA_anti-codon"/>
    <property type="match status" value="1"/>
</dbReference>
<dbReference type="NCBIfam" id="TIGR01405">
    <property type="entry name" value="polC_Gram_pos"/>
    <property type="match status" value="1"/>
</dbReference>
<dbReference type="GO" id="GO:0003677">
    <property type="term" value="F:DNA binding"/>
    <property type="evidence" value="ECO:0007669"/>
    <property type="project" value="UniProtKB-UniRule"/>
</dbReference>
<gene>
    <name evidence="13" type="primary">polC</name>
    <name evidence="16" type="ORF">EDD57_10181</name>
</gene>
<dbReference type="InterPro" id="IPR013520">
    <property type="entry name" value="Ribonucl_H"/>
</dbReference>
<evidence type="ECO:0000259" key="15">
    <source>
        <dbReference type="SMART" id="SM00481"/>
    </source>
</evidence>
<dbReference type="PANTHER" id="PTHR32294">
    <property type="entry name" value="DNA POLYMERASE III SUBUNIT ALPHA"/>
    <property type="match status" value="1"/>
</dbReference>
<dbReference type="InterPro" id="IPR004805">
    <property type="entry name" value="DnaE2/DnaE/PolC"/>
</dbReference>
<organism evidence="16 17">
    <name type="scientific">Baia soyae</name>
    <dbReference type="NCBI Taxonomy" id="1544746"/>
    <lineage>
        <taxon>Bacteria</taxon>
        <taxon>Bacillati</taxon>
        <taxon>Bacillota</taxon>
        <taxon>Bacilli</taxon>
        <taxon>Bacillales</taxon>
        <taxon>Thermoactinomycetaceae</taxon>
        <taxon>Baia</taxon>
    </lineage>
</organism>
<keyword evidence="5 13" id="KW-0548">Nucleotidyltransferase</keyword>
<keyword evidence="7 13" id="KW-0540">Nuclease</keyword>
<evidence type="ECO:0000256" key="4">
    <source>
        <dbReference type="ARBA" id="ARBA00022679"/>
    </source>
</evidence>
<evidence type="ECO:0000256" key="1">
    <source>
        <dbReference type="ARBA" id="ARBA00003452"/>
    </source>
</evidence>
<comment type="function">
    <text evidence="11">DNA polymerase III is a complex, multichain enzyme responsible for most of the replicative synthesis in bacteria. This DNA polymerase also exhibits 3' to 5' exonuclease activity. The alpha chain is the DNA polymerase.</text>
</comment>
<dbReference type="InterPro" id="IPR006054">
    <property type="entry name" value="DnaQ"/>
</dbReference>
<dbReference type="FunFam" id="3.30.420.10:FF:000045">
    <property type="entry name" value="3'-5' exonuclease DinG"/>
    <property type="match status" value="1"/>
</dbReference>
<evidence type="ECO:0000256" key="8">
    <source>
        <dbReference type="ARBA" id="ARBA00022801"/>
    </source>
</evidence>
<evidence type="ECO:0000259" key="14">
    <source>
        <dbReference type="SMART" id="SM00479"/>
    </source>
</evidence>
<dbReference type="NCBIfam" id="NF001688">
    <property type="entry name" value="PRK00448.1"/>
    <property type="match status" value="1"/>
</dbReference>